<sequence length="343" mass="39210">MINSQVSNMDAIVQQYFNNGVWTVETGESGVNNTTRFILYRNRKYVLRIYENHADLDKVRYEHAVLQALQQSKLSYRIPSPIVALSGDTYVRTQANQLAVLFEYIEGSRADLSEVVHVQSIGCAMGELVGEMAQLVVPLEAAYERYYELYEIHPLVNRERLNAWLRDMESGEASVEAEQLSKEIQRIEQAIPVWSRLPVQLVHSDLVAGNVLADDDGVTGILDFEFVTMDLRVMDAAVFLNEIIRYQGDRWELIEAFIKGYGQSGSLNADEIAALPQLILLRSVVLCIHFLGRHWAGIDPRDEPQTYLIGFAKVQEWLELYKHRLMECWILYGSGEYADEEII</sequence>
<dbReference type="Gene3D" id="3.90.1200.10">
    <property type="match status" value="1"/>
</dbReference>
<evidence type="ECO:0000313" key="3">
    <source>
        <dbReference type="EMBL" id="MCU6795173.1"/>
    </source>
</evidence>
<dbReference type="PANTHER" id="PTHR21064">
    <property type="entry name" value="AMINOGLYCOSIDE PHOSPHOTRANSFERASE DOMAIN-CONTAINING PROTEIN-RELATED"/>
    <property type="match status" value="1"/>
</dbReference>
<dbReference type="SUPFAM" id="SSF56112">
    <property type="entry name" value="Protein kinase-like (PK-like)"/>
    <property type="match status" value="1"/>
</dbReference>
<gene>
    <name evidence="3" type="ORF">OB236_23995</name>
</gene>
<dbReference type="PROSITE" id="PS50011">
    <property type="entry name" value="PROTEIN_KINASE_DOM"/>
    <property type="match status" value="1"/>
</dbReference>
<keyword evidence="4" id="KW-1185">Reference proteome</keyword>
<organism evidence="3 4">
    <name type="scientific">Paenibacillus baimaensis</name>
    <dbReference type="NCBI Taxonomy" id="2982185"/>
    <lineage>
        <taxon>Bacteria</taxon>
        <taxon>Bacillati</taxon>
        <taxon>Bacillota</taxon>
        <taxon>Bacilli</taxon>
        <taxon>Bacillales</taxon>
        <taxon>Paenibacillaceae</taxon>
        <taxon>Paenibacillus</taxon>
    </lineage>
</organism>
<dbReference type="PANTHER" id="PTHR21064:SF6">
    <property type="entry name" value="AMINOGLYCOSIDE PHOSPHOTRANSFERASE DOMAIN-CONTAINING PROTEIN"/>
    <property type="match status" value="1"/>
</dbReference>
<reference evidence="3 4" key="1">
    <citation type="submission" date="2022-09" db="EMBL/GenBank/DDBJ databases">
        <authorList>
            <person name="Han X.L."/>
            <person name="Wang Q."/>
            <person name="Lu T."/>
        </authorList>
    </citation>
    <scope>NUCLEOTIDE SEQUENCE [LARGE SCALE GENOMIC DNA]</scope>
    <source>
        <strain evidence="3 4">WQ 127069</strain>
    </source>
</reference>
<evidence type="ECO:0000313" key="4">
    <source>
        <dbReference type="Proteomes" id="UP001652445"/>
    </source>
</evidence>
<proteinExistence type="inferred from homology"/>
<name>A0ABT2UKN4_9BACL</name>
<protein>
    <submittedName>
        <fullName evidence="3">Phosphotransferase</fullName>
    </submittedName>
</protein>
<dbReference type="Pfam" id="PF01636">
    <property type="entry name" value="APH"/>
    <property type="match status" value="1"/>
</dbReference>
<comment type="caution">
    <text evidence="3">The sequence shown here is derived from an EMBL/GenBank/DDBJ whole genome shotgun (WGS) entry which is preliminary data.</text>
</comment>
<dbReference type="RefSeq" id="WP_262686222.1">
    <property type="nucleotide sequence ID" value="NZ_JAOQIO010000094.1"/>
</dbReference>
<dbReference type="Proteomes" id="UP001652445">
    <property type="component" value="Unassembled WGS sequence"/>
</dbReference>
<dbReference type="InterPro" id="IPR050249">
    <property type="entry name" value="Pseudomonas-type_ThrB"/>
</dbReference>
<evidence type="ECO:0000256" key="1">
    <source>
        <dbReference type="ARBA" id="ARBA00038240"/>
    </source>
</evidence>
<dbReference type="EMBL" id="JAOQIO010000094">
    <property type="protein sequence ID" value="MCU6795173.1"/>
    <property type="molecule type" value="Genomic_DNA"/>
</dbReference>
<dbReference type="Gene3D" id="3.30.200.20">
    <property type="entry name" value="Phosphorylase Kinase, domain 1"/>
    <property type="match status" value="1"/>
</dbReference>
<feature type="domain" description="Protein kinase" evidence="2">
    <location>
        <begin position="18"/>
        <end position="343"/>
    </location>
</feature>
<accession>A0ABT2UKN4</accession>
<evidence type="ECO:0000259" key="2">
    <source>
        <dbReference type="PROSITE" id="PS50011"/>
    </source>
</evidence>
<dbReference type="InterPro" id="IPR002575">
    <property type="entry name" value="Aminoglycoside_PTrfase"/>
</dbReference>
<comment type="similarity">
    <text evidence="1">Belongs to the pseudomonas-type ThrB family.</text>
</comment>
<dbReference type="InterPro" id="IPR011009">
    <property type="entry name" value="Kinase-like_dom_sf"/>
</dbReference>
<dbReference type="InterPro" id="IPR000719">
    <property type="entry name" value="Prot_kinase_dom"/>
</dbReference>